<dbReference type="PANTHER" id="PTHR45138">
    <property type="entry name" value="REGULATORY COMPONENTS OF SENSORY TRANSDUCTION SYSTEM"/>
    <property type="match status" value="1"/>
</dbReference>
<dbReference type="Pfam" id="PF00990">
    <property type="entry name" value="GGDEF"/>
    <property type="match status" value="1"/>
</dbReference>
<keyword evidence="3" id="KW-1133">Transmembrane helix</keyword>
<feature type="domain" description="GGDEF" evidence="4">
    <location>
        <begin position="247"/>
        <end position="380"/>
    </location>
</feature>
<feature type="transmembrane region" description="Helical" evidence="3">
    <location>
        <begin position="148"/>
        <end position="165"/>
    </location>
</feature>
<dbReference type="InterPro" id="IPR029787">
    <property type="entry name" value="Nucleotide_cyclase"/>
</dbReference>
<dbReference type="InterPro" id="IPR043128">
    <property type="entry name" value="Rev_trsase/Diguanyl_cyclase"/>
</dbReference>
<dbReference type="CDD" id="cd01949">
    <property type="entry name" value="GGDEF"/>
    <property type="match status" value="1"/>
</dbReference>
<dbReference type="Gene3D" id="3.30.70.270">
    <property type="match status" value="1"/>
</dbReference>
<accession>A0A432V4K4</accession>
<proteinExistence type="predicted"/>
<evidence type="ECO:0000256" key="3">
    <source>
        <dbReference type="SAM" id="Phobius"/>
    </source>
</evidence>
<feature type="transmembrane region" description="Helical" evidence="3">
    <location>
        <begin position="116"/>
        <end position="136"/>
    </location>
</feature>
<dbReference type="OrthoDB" id="9812260at2"/>
<evidence type="ECO:0000256" key="2">
    <source>
        <dbReference type="ARBA" id="ARBA00034247"/>
    </source>
</evidence>
<sequence>MENFTLFGANAVVVFVMASAFFVAGRARKSEQFWTSWFLANVVIGFAILAFMFERNLPDLFLVTVPNVLLVLGLSWRWRAAREFAGRAVSPLALWGPSILFIVVCAWPWVFGSYGAVYTIVNALLTCLAVASGFEFWRDRGDGLPSRYGMVAAYGIIAASFAARVGQGLWQGSEMSRHLPDDLMLMIHLAVALLHIAATGAFALSLAYERDAVRLRRLAMHDSLTGLLNRSAFEARIRDYLATGERHDFAIVLFDLDHFKQINDTYGHAVGDDTLRACAKVFSESLRNPSIVARWGGEEFAAILTNISAADAFAVAERVRRKIRATVIMSGQHEVWVTVSAGVCHSSSGLENFDELLKRADAGLYTAKHNGRDCVQRLVA</sequence>
<dbReference type="RefSeq" id="WP_128627258.1">
    <property type="nucleotide sequence ID" value="NZ_RKST01000014.1"/>
</dbReference>
<keyword evidence="3" id="KW-0472">Membrane</keyword>
<dbReference type="Proteomes" id="UP000281647">
    <property type="component" value="Unassembled WGS sequence"/>
</dbReference>
<feature type="transmembrane region" description="Helical" evidence="3">
    <location>
        <begin position="6"/>
        <end position="24"/>
    </location>
</feature>
<dbReference type="PANTHER" id="PTHR45138:SF9">
    <property type="entry name" value="DIGUANYLATE CYCLASE DGCM-RELATED"/>
    <property type="match status" value="1"/>
</dbReference>
<gene>
    <name evidence="5" type="ORF">EET67_14555</name>
</gene>
<evidence type="ECO:0000313" key="5">
    <source>
        <dbReference type="EMBL" id="RUM97085.1"/>
    </source>
</evidence>
<feature type="transmembrane region" description="Helical" evidence="3">
    <location>
        <begin position="36"/>
        <end position="53"/>
    </location>
</feature>
<dbReference type="InterPro" id="IPR000160">
    <property type="entry name" value="GGDEF_dom"/>
</dbReference>
<dbReference type="EMBL" id="RKST01000014">
    <property type="protein sequence ID" value="RUM97085.1"/>
    <property type="molecule type" value="Genomic_DNA"/>
</dbReference>
<dbReference type="NCBIfam" id="TIGR00254">
    <property type="entry name" value="GGDEF"/>
    <property type="match status" value="1"/>
</dbReference>
<comment type="catalytic activity">
    <reaction evidence="2">
        <text>2 GTP = 3',3'-c-di-GMP + 2 diphosphate</text>
        <dbReference type="Rhea" id="RHEA:24898"/>
        <dbReference type="ChEBI" id="CHEBI:33019"/>
        <dbReference type="ChEBI" id="CHEBI:37565"/>
        <dbReference type="ChEBI" id="CHEBI:58805"/>
        <dbReference type="EC" id="2.7.7.65"/>
    </reaction>
</comment>
<dbReference type="InterPro" id="IPR050469">
    <property type="entry name" value="Diguanylate_Cyclase"/>
</dbReference>
<feature type="transmembrane region" description="Helical" evidence="3">
    <location>
        <begin position="88"/>
        <end position="110"/>
    </location>
</feature>
<dbReference type="AlphaFoldDB" id="A0A432V4K4"/>
<protein>
    <recommendedName>
        <fullName evidence="1">diguanylate cyclase</fullName>
        <ecNumber evidence="1">2.7.7.65</ecNumber>
    </recommendedName>
</protein>
<dbReference type="EC" id="2.7.7.65" evidence="1"/>
<feature type="transmembrane region" description="Helical" evidence="3">
    <location>
        <begin position="59"/>
        <end position="76"/>
    </location>
</feature>
<dbReference type="FunFam" id="3.30.70.270:FF:000001">
    <property type="entry name" value="Diguanylate cyclase domain protein"/>
    <property type="match status" value="1"/>
</dbReference>
<dbReference type="SMART" id="SM00267">
    <property type="entry name" value="GGDEF"/>
    <property type="match status" value="1"/>
</dbReference>
<comment type="caution">
    <text evidence="5">The sequence shown here is derived from an EMBL/GenBank/DDBJ whole genome shotgun (WGS) entry which is preliminary data.</text>
</comment>
<dbReference type="SUPFAM" id="SSF55073">
    <property type="entry name" value="Nucleotide cyclase"/>
    <property type="match status" value="1"/>
</dbReference>
<keyword evidence="3" id="KW-0812">Transmembrane</keyword>
<organism evidence="5 6">
    <name type="scientific">Borborobacter arsenicus</name>
    <dbReference type="NCBI Taxonomy" id="1851146"/>
    <lineage>
        <taxon>Bacteria</taxon>
        <taxon>Pseudomonadati</taxon>
        <taxon>Pseudomonadota</taxon>
        <taxon>Alphaproteobacteria</taxon>
        <taxon>Hyphomicrobiales</taxon>
        <taxon>Phyllobacteriaceae</taxon>
        <taxon>Borborobacter</taxon>
    </lineage>
</organism>
<evidence type="ECO:0000313" key="6">
    <source>
        <dbReference type="Proteomes" id="UP000281647"/>
    </source>
</evidence>
<keyword evidence="6" id="KW-1185">Reference proteome</keyword>
<evidence type="ECO:0000259" key="4">
    <source>
        <dbReference type="PROSITE" id="PS50887"/>
    </source>
</evidence>
<dbReference type="PROSITE" id="PS50887">
    <property type="entry name" value="GGDEF"/>
    <property type="match status" value="1"/>
</dbReference>
<dbReference type="GO" id="GO:0052621">
    <property type="term" value="F:diguanylate cyclase activity"/>
    <property type="evidence" value="ECO:0007669"/>
    <property type="project" value="UniProtKB-EC"/>
</dbReference>
<reference evidence="5 6" key="1">
    <citation type="submission" date="2018-11" db="EMBL/GenBank/DDBJ databases">
        <title>Pseudaminobacter arsenicus sp. nov., an arsenic-resistant bacterium isolated from arsenic-rich aquifers.</title>
        <authorList>
            <person name="Mu Y."/>
        </authorList>
    </citation>
    <scope>NUCLEOTIDE SEQUENCE [LARGE SCALE GENOMIC DNA]</scope>
    <source>
        <strain evidence="5 6">CB3</strain>
    </source>
</reference>
<evidence type="ECO:0000256" key="1">
    <source>
        <dbReference type="ARBA" id="ARBA00012528"/>
    </source>
</evidence>
<name>A0A432V4K4_9HYPH</name>
<feature type="transmembrane region" description="Helical" evidence="3">
    <location>
        <begin position="185"/>
        <end position="208"/>
    </location>
</feature>